<keyword evidence="3" id="KW-0050">Antiport</keyword>
<evidence type="ECO:0000256" key="6">
    <source>
        <dbReference type="ARBA" id="ARBA00022989"/>
    </source>
</evidence>
<dbReference type="InterPro" id="IPR050222">
    <property type="entry name" value="MATE_MdtK"/>
</dbReference>
<evidence type="ECO:0000256" key="2">
    <source>
        <dbReference type="ARBA" id="ARBA00022448"/>
    </source>
</evidence>
<dbReference type="GO" id="GO:0015297">
    <property type="term" value="F:antiporter activity"/>
    <property type="evidence" value="ECO:0007669"/>
    <property type="project" value="UniProtKB-KW"/>
</dbReference>
<feature type="transmembrane region" description="Helical" evidence="11">
    <location>
        <begin position="449"/>
        <end position="471"/>
    </location>
</feature>
<dbReference type="GO" id="GO:0042910">
    <property type="term" value="F:xenobiotic transmembrane transporter activity"/>
    <property type="evidence" value="ECO:0007669"/>
    <property type="project" value="InterPro"/>
</dbReference>
<evidence type="ECO:0000256" key="11">
    <source>
        <dbReference type="SAM" id="Phobius"/>
    </source>
</evidence>
<name>A0A6L3B181_AZOBR</name>
<feature type="transmembrane region" description="Helical" evidence="11">
    <location>
        <begin position="126"/>
        <end position="144"/>
    </location>
</feature>
<dbReference type="PIRSF" id="PIRSF006603">
    <property type="entry name" value="DinF"/>
    <property type="match status" value="1"/>
</dbReference>
<dbReference type="EMBL" id="QOKV01000006">
    <property type="protein sequence ID" value="KAA0685930.1"/>
    <property type="molecule type" value="Genomic_DNA"/>
</dbReference>
<feature type="transmembrane region" description="Helical" evidence="11">
    <location>
        <begin position="192"/>
        <end position="214"/>
    </location>
</feature>
<keyword evidence="2" id="KW-0813">Transport</keyword>
<feature type="transmembrane region" description="Helical" evidence="11">
    <location>
        <begin position="91"/>
        <end position="114"/>
    </location>
</feature>
<dbReference type="CDD" id="cd13131">
    <property type="entry name" value="MATE_NorM_like"/>
    <property type="match status" value="1"/>
</dbReference>
<dbReference type="InterPro" id="IPR048279">
    <property type="entry name" value="MdtK-like"/>
</dbReference>
<keyword evidence="5 11" id="KW-0812">Transmembrane</keyword>
<comment type="caution">
    <text evidence="12">The sequence shown here is derived from an EMBL/GenBank/DDBJ whole genome shotgun (WGS) entry which is preliminary data.</text>
</comment>
<keyword evidence="7" id="KW-0406">Ion transport</keyword>
<dbReference type="PANTHER" id="PTHR43298">
    <property type="entry name" value="MULTIDRUG RESISTANCE PROTEIN NORM-RELATED"/>
    <property type="match status" value="1"/>
</dbReference>
<dbReference type="Proteomes" id="UP000476837">
    <property type="component" value="Unassembled WGS sequence"/>
</dbReference>
<evidence type="ECO:0000256" key="8">
    <source>
        <dbReference type="ARBA" id="ARBA00023136"/>
    </source>
</evidence>
<protein>
    <recommendedName>
        <fullName evidence="9">Multidrug-efflux transporter</fullName>
    </recommendedName>
</protein>
<feature type="transmembrane region" description="Helical" evidence="11">
    <location>
        <begin position="346"/>
        <end position="369"/>
    </location>
</feature>
<dbReference type="PANTHER" id="PTHR43298:SF2">
    <property type="entry name" value="FMN_FAD EXPORTER YEEO-RELATED"/>
    <property type="match status" value="1"/>
</dbReference>
<evidence type="ECO:0000313" key="12">
    <source>
        <dbReference type="EMBL" id="KAA0685930.1"/>
    </source>
</evidence>
<organism evidence="12 13">
    <name type="scientific">Azospirillum brasilense</name>
    <dbReference type="NCBI Taxonomy" id="192"/>
    <lineage>
        <taxon>Bacteria</taxon>
        <taxon>Pseudomonadati</taxon>
        <taxon>Pseudomonadota</taxon>
        <taxon>Alphaproteobacteria</taxon>
        <taxon>Rhodospirillales</taxon>
        <taxon>Azospirillaceae</taxon>
        <taxon>Azospirillum</taxon>
    </lineage>
</organism>
<evidence type="ECO:0000256" key="7">
    <source>
        <dbReference type="ARBA" id="ARBA00023065"/>
    </source>
</evidence>
<gene>
    <name evidence="12" type="ORF">DS837_12745</name>
</gene>
<dbReference type="Pfam" id="PF01554">
    <property type="entry name" value="MatE"/>
    <property type="match status" value="2"/>
</dbReference>
<dbReference type="AlphaFoldDB" id="A0A6L3B181"/>
<comment type="subcellular location">
    <subcellularLocation>
        <location evidence="1">Cell inner membrane</location>
        <topology evidence="1">Multi-pass membrane protein</topology>
    </subcellularLocation>
</comment>
<accession>A0A6L3B181</accession>
<evidence type="ECO:0000256" key="9">
    <source>
        <dbReference type="ARBA" id="ARBA00031636"/>
    </source>
</evidence>
<dbReference type="GO" id="GO:0005886">
    <property type="term" value="C:plasma membrane"/>
    <property type="evidence" value="ECO:0007669"/>
    <property type="project" value="UniProtKB-SubCell"/>
</dbReference>
<dbReference type="RefSeq" id="WP_149165102.1">
    <property type="nucleotide sequence ID" value="NZ_QOKV01000006.1"/>
</dbReference>
<feature type="transmembrane region" description="Helical" evidence="11">
    <location>
        <begin position="381"/>
        <end position="400"/>
    </location>
</feature>
<evidence type="ECO:0000313" key="13">
    <source>
        <dbReference type="Proteomes" id="UP000476837"/>
    </source>
</evidence>
<feature type="transmembrane region" description="Helical" evidence="11">
    <location>
        <begin position="164"/>
        <end position="185"/>
    </location>
</feature>
<dbReference type="NCBIfam" id="TIGR00797">
    <property type="entry name" value="matE"/>
    <property type="match status" value="1"/>
</dbReference>
<feature type="transmembrane region" description="Helical" evidence="11">
    <location>
        <begin position="421"/>
        <end position="443"/>
    </location>
</feature>
<sequence>MAGSATGGDNRTQTTDTQATDCPIMPDHAIPAPFLADRLRTHAGELLRLAAPVIVSRAGLVVMMAVDTAIVGRYSAQELAYYGLAHLPANLLVTTGVGLMMGVVAVTAHALGAGQDAECGRIWRRAIPYALLLGILFALASLAGEPFFRLTGQSADLAAGGGQVMAVLGYGMPGMMLYVATGFFLEGLKRPIPGMVAMILGNLLNALLAWMLVWGHGGFPAMGAVGSAWATTAVRWGMGLGLVFYAWHMSDHARWAVRDPVRDWWSGSRKQRHLGYAAGVSLGVESGAFATLGLFAGMISPLALGAYTVGLNLTALPFMAAVGLASATAVRVGVAYGRRDPLDMALAGWTGLGVTSLILAGVGVLYRWMPEPLAAIYSADPQLIAAVAPLIAFTAWVLVADGGQVVMANALRGRGDAWVPTALHFISYAVVMIPVSALLAFGLDRGARGLFEGILIASVVSVTILSLRFALLSRPRPAKAEGH</sequence>
<evidence type="ECO:0000256" key="10">
    <source>
        <dbReference type="SAM" id="MobiDB-lite"/>
    </source>
</evidence>
<dbReference type="GO" id="GO:0006811">
    <property type="term" value="P:monoatomic ion transport"/>
    <property type="evidence" value="ECO:0007669"/>
    <property type="project" value="UniProtKB-KW"/>
</dbReference>
<keyword evidence="6 11" id="KW-1133">Transmembrane helix</keyword>
<reference evidence="12 13" key="1">
    <citation type="submission" date="2018-07" db="EMBL/GenBank/DDBJ databases">
        <title>Genome sequence of Roseomonas fauriae ATCC 49958.</title>
        <authorList>
            <person name="Sant'Anna F.H."/>
            <person name="Baldani J.I."/>
            <person name="Zilli J.E."/>
            <person name="Reis V.M."/>
            <person name="Hartmann A."/>
            <person name="Cruz L."/>
            <person name="de Souza E.M."/>
            <person name="de Oliveira Pedrosa F."/>
            <person name="Passaglia L.M.P."/>
        </authorList>
    </citation>
    <scope>NUCLEOTIDE SEQUENCE [LARGE SCALE GENOMIC DNA]</scope>
    <source>
        <strain evidence="12 13">ATCC 49958</strain>
    </source>
</reference>
<keyword evidence="8 11" id="KW-0472">Membrane</keyword>
<feature type="transmembrane region" description="Helical" evidence="11">
    <location>
        <begin position="46"/>
        <end position="71"/>
    </location>
</feature>
<dbReference type="InterPro" id="IPR002528">
    <property type="entry name" value="MATE_fam"/>
</dbReference>
<evidence type="ECO:0000256" key="5">
    <source>
        <dbReference type="ARBA" id="ARBA00022692"/>
    </source>
</evidence>
<feature type="transmembrane region" description="Helical" evidence="11">
    <location>
        <begin position="226"/>
        <end position="247"/>
    </location>
</feature>
<feature type="compositionally biased region" description="Polar residues" evidence="10">
    <location>
        <begin position="7"/>
        <end position="20"/>
    </location>
</feature>
<feature type="transmembrane region" description="Helical" evidence="11">
    <location>
        <begin position="311"/>
        <end position="334"/>
    </location>
</feature>
<feature type="transmembrane region" description="Helical" evidence="11">
    <location>
        <begin position="274"/>
        <end position="299"/>
    </location>
</feature>
<evidence type="ECO:0000256" key="3">
    <source>
        <dbReference type="ARBA" id="ARBA00022449"/>
    </source>
</evidence>
<proteinExistence type="predicted"/>
<keyword evidence="4" id="KW-1003">Cell membrane</keyword>
<evidence type="ECO:0000256" key="4">
    <source>
        <dbReference type="ARBA" id="ARBA00022475"/>
    </source>
</evidence>
<feature type="region of interest" description="Disordered" evidence="10">
    <location>
        <begin position="1"/>
        <end position="22"/>
    </location>
</feature>
<evidence type="ECO:0000256" key="1">
    <source>
        <dbReference type="ARBA" id="ARBA00004429"/>
    </source>
</evidence>